<accession>A0A4D9D7X9</accession>
<gene>
    <name evidence="12" type="ORF">NSK_004173</name>
</gene>
<comment type="function">
    <text evidence="10">Lyase that catalyzes the covalent linking of the heme group to the cytochrome C apoprotein to produce the mature functional cytochrome.</text>
</comment>
<evidence type="ECO:0000256" key="8">
    <source>
        <dbReference type="ARBA" id="ARBA00023136"/>
    </source>
</evidence>
<evidence type="ECO:0000256" key="7">
    <source>
        <dbReference type="ARBA" id="ARBA00023128"/>
    </source>
</evidence>
<feature type="region of interest" description="Disordered" evidence="11">
    <location>
        <begin position="299"/>
        <end position="323"/>
    </location>
</feature>
<evidence type="ECO:0000256" key="10">
    <source>
        <dbReference type="RuleBase" id="RU363130"/>
    </source>
</evidence>
<dbReference type="GO" id="GO:0004408">
    <property type="term" value="F:holocytochrome-c synthase activity"/>
    <property type="evidence" value="ECO:0007669"/>
    <property type="project" value="UniProtKB-EC"/>
</dbReference>
<feature type="compositionally biased region" description="Polar residues" evidence="11">
    <location>
        <begin position="21"/>
        <end position="35"/>
    </location>
</feature>
<dbReference type="EMBL" id="SDOX01000018">
    <property type="protein sequence ID" value="TFJ84709.1"/>
    <property type="molecule type" value="Genomic_DNA"/>
</dbReference>
<dbReference type="Pfam" id="PF01265">
    <property type="entry name" value="Cyto_heme_lyase"/>
    <property type="match status" value="2"/>
</dbReference>
<keyword evidence="6 10" id="KW-0408">Iron</keyword>
<dbReference type="PROSITE" id="PS00821">
    <property type="entry name" value="CYTO_HEME_LYASE_1"/>
    <property type="match status" value="1"/>
</dbReference>
<evidence type="ECO:0000256" key="2">
    <source>
        <dbReference type="ARBA" id="ARBA00007255"/>
    </source>
</evidence>
<feature type="region of interest" description="Disordered" evidence="11">
    <location>
        <begin position="50"/>
        <end position="120"/>
    </location>
</feature>
<reference evidence="12 13" key="1">
    <citation type="submission" date="2019-01" db="EMBL/GenBank/DDBJ databases">
        <title>Nuclear Genome Assembly of the Microalgal Biofuel strain Nannochloropsis salina CCMP1776.</title>
        <authorList>
            <person name="Hovde B."/>
        </authorList>
    </citation>
    <scope>NUCLEOTIDE SEQUENCE [LARGE SCALE GENOMIC DNA]</scope>
    <source>
        <strain evidence="12 13">CCMP1776</strain>
    </source>
</reference>
<feature type="compositionally biased region" description="Polar residues" evidence="11">
    <location>
        <begin position="85"/>
        <end position="110"/>
    </location>
</feature>
<feature type="compositionally biased region" description="Low complexity" evidence="11">
    <location>
        <begin position="72"/>
        <end position="84"/>
    </location>
</feature>
<dbReference type="PANTHER" id="PTHR12743:SF0">
    <property type="entry name" value="HOLOCYTOCHROME C-TYPE SYNTHASE"/>
    <property type="match status" value="1"/>
</dbReference>
<dbReference type="GO" id="GO:0046872">
    <property type="term" value="F:metal ion binding"/>
    <property type="evidence" value="ECO:0007669"/>
    <property type="project" value="UniProtKB-KW"/>
</dbReference>
<keyword evidence="13" id="KW-1185">Reference proteome</keyword>
<dbReference type="EC" id="4.4.1.17" evidence="10"/>
<comment type="similarity">
    <text evidence="2 10">Belongs to the cytochrome c-type heme lyase family.</text>
</comment>
<dbReference type="Proteomes" id="UP000355283">
    <property type="component" value="Unassembled WGS sequence"/>
</dbReference>
<keyword evidence="9 10" id="KW-0456">Lyase</keyword>
<evidence type="ECO:0000313" key="12">
    <source>
        <dbReference type="EMBL" id="TFJ84709.1"/>
    </source>
</evidence>
<organism evidence="12 13">
    <name type="scientific">Nannochloropsis salina CCMP1776</name>
    <dbReference type="NCBI Taxonomy" id="1027361"/>
    <lineage>
        <taxon>Eukaryota</taxon>
        <taxon>Sar</taxon>
        <taxon>Stramenopiles</taxon>
        <taxon>Ochrophyta</taxon>
        <taxon>Eustigmatophyceae</taxon>
        <taxon>Eustigmatales</taxon>
        <taxon>Monodopsidaceae</taxon>
        <taxon>Microchloropsis</taxon>
        <taxon>Microchloropsis salina</taxon>
    </lineage>
</organism>
<keyword evidence="4 10" id="KW-0479">Metal-binding</keyword>
<evidence type="ECO:0000313" key="13">
    <source>
        <dbReference type="Proteomes" id="UP000355283"/>
    </source>
</evidence>
<dbReference type="OrthoDB" id="4243at2759"/>
<keyword evidence="5 10" id="KW-0999">Mitochondrion inner membrane</keyword>
<keyword evidence="8 10" id="KW-0472">Membrane</keyword>
<dbReference type="PROSITE" id="PS00822">
    <property type="entry name" value="CYTO_HEME_LYASE_2"/>
    <property type="match status" value="1"/>
</dbReference>
<protein>
    <recommendedName>
        <fullName evidence="10">Holocytochrome c-type synthase</fullName>
        <ecNumber evidence="10">4.4.1.17</ecNumber>
    </recommendedName>
</protein>
<keyword evidence="7 10" id="KW-0496">Mitochondrion</keyword>
<feature type="region of interest" description="Disordered" evidence="11">
    <location>
        <begin position="1"/>
        <end position="35"/>
    </location>
</feature>
<feature type="compositionally biased region" description="Basic and acidic residues" evidence="11">
    <location>
        <begin position="301"/>
        <end position="311"/>
    </location>
</feature>
<evidence type="ECO:0000256" key="6">
    <source>
        <dbReference type="ARBA" id="ARBA00023004"/>
    </source>
</evidence>
<evidence type="ECO:0000256" key="1">
    <source>
        <dbReference type="ARBA" id="ARBA00004273"/>
    </source>
</evidence>
<feature type="compositionally biased region" description="Polar residues" evidence="11">
    <location>
        <begin position="50"/>
        <end position="65"/>
    </location>
</feature>
<dbReference type="GO" id="GO:0005743">
    <property type="term" value="C:mitochondrial inner membrane"/>
    <property type="evidence" value="ECO:0007669"/>
    <property type="project" value="UniProtKB-SubCell"/>
</dbReference>
<dbReference type="AlphaFoldDB" id="A0A4D9D7X9"/>
<evidence type="ECO:0000256" key="5">
    <source>
        <dbReference type="ARBA" id="ARBA00022792"/>
    </source>
</evidence>
<evidence type="ECO:0000256" key="9">
    <source>
        <dbReference type="ARBA" id="ARBA00023239"/>
    </source>
</evidence>
<keyword evidence="3 10" id="KW-0349">Heme</keyword>
<name>A0A4D9D7X9_9STRA</name>
<comment type="subcellular location">
    <subcellularLocation>
        <location evidence="1 10">Mitochondrion inner membrane</location>
    </subcellularLocation>
</comment>
<evidence type="ECO:0000256" key="11">
    <source>
        <dbReference type="SAM" id="MobiDB-lite"/>
    </source>
</evidence>
<evidence type="ECO:0000256" key="4">
    <source>
        <dbReference type="ARBA" id="ARBA00022723"/>
    </source>
</evidence>
<proteinExistence type="inferred from homology"/>
<sequence length="323" mass="35368">MAAEPSQARGTEPSEACPVKNCSNRSDSVRHPSTGTNGFFSALRGWFYPSNPSDSTELESNSSGCPVQGRASPPSSSPVNPLNNERQYSQVPQPSQAVPLSTSREISSIPKSDFTPKHQPRWAGDKWVYPSEQQYFNAMKSKGFDPLPQDVGIILAIHNAVNEQGWRKVLEWEGGLGSTPPKLKRFMGRPQDLSPKAAWLWMCGYNKPFDRHDWVVERTDGSEVRYVIDFYTGQTDAKDPKPVSMHLDVRPALDSMAAVRMRVGRTVDEWKEEWFGKEGGKDGMLPAWTATLTAMVGGREGVGEGGKEGERGGVVPGAGGASK</sequence>
<comment type="caution">
    <text evidence="12">The sequence shown here is derived from an EMBL/GenBank/DDBJ whole genome shotgun (WGS) entry which is preliminary data.</text>
</comment>
<dbReference type="PANTHER" id="PTHR12743">
    <property type="entry name" value="CYTOCHROME C1 HEME LYASE"/>
    <property type="match status" value="1"/>
</dbReference>
<feature type="compositionally biased region" description="Gly residues" evidence="11">
    <location>
        <begin position="312"/>
        <end position="323"/>
    </location>
</feature>
<comment type="catalytic activity">
    <reaction evidence="10">
        <text>holo-[cytochrome c] = apo-[cytochrome c] + heme b</text>
        <dbReference type="Rhea" id="RHEA:22648"/>
        <dbReference type="Rhea" id="RHEA-COMP:10725"/>
        <dbReference type="Rhea" id="RHEA-COMP:10726"/>
        <dbReference type="ChEBI" id="CHEBI:29950"/>
        <dbReference type="ChEBI" id="CHEBI:60344"/>
        <dbReference type="ChEBI" id="CHEBI:83739"/>
        <dbReference type="EC" id="4.4.1.17"/>
    </reaction>
</comment>
<evidence type="ECO:0000256" key="3">
    <source>
        <dbReference type="ARBA" id="ARBA00022617"/>
    </source>
</evidence>
<dbReference type="InterPro" id="IPR000511">
    <property type="entry name" value="Holocyt_c/c1_synthase"/>
</dbReference>